<dbReference type="InterPro" id="IPR036188">
    <property type="entry name" value="FAD/NAD-bd_sf"/>
</dbReference>
<dbReference type="SUPFAM" id="SSF51905">
    <property type="entry name" value="FAD/NAD(P)-binding domain"/>
    <property type="match status" value="1"/>
</dbReference>
<dbReference type="RefSeq" id="WP_155614021.1">
    <property type="nucleotide sequence ID" value="NZ_WNZX01000002.1"/>
</dbReference>
<dbReference type="Proteomes" id="UP000450917">
    <property type="component" value="Unassembled WGS sequence"/>
</dbReference>
<comment type="caution">
    <text evidence="2">The sequence shown here is derived from an EMBL/GenBank/DDBJ whole genome shotgun (WGS) entry which is preliminary data.</text>
</comment>
<keyword evidence="3" id="KW-1185">Reference proteome</keyword>
<protein>
    <submittedName>
        <fullName evidence="2">FAD-dependent oxidoreductase</fullName>
    </submittedName>
</protein>
<organism evidence="2 3">
    <name type="scientific">Paenibacillus validus</name>
    <dbReference type="NCBI Taxonomy" id="44253"/>
    <lineage>
        <taxon>Bacteria</taxon>
        <taxon>Bacillati</taxon>
        <taxon>Bacillota</taxon>
        <taxon>Bacilli</taxon>
        <taxon>Bacillales</taxon>
        <taxon>Paenibacillaceae</taxon>
        <taxon>Paenibacillus</taxon>
    </lineage>
</organism>
<dbReference type="PANTHER" id="PTHR42685:SF22">
    <property type="entry name" value="CONDITIONED MEDIUM FACTOR RECEPTOR 1"/>
    <property type="match status" value="1"/>
</dbReference>
<dbReference type="InterPro" id="IPR002938">
    <property type="entry name" value="FAD-bd"/>
</dbReference>
<evidence type="ECO:0000313" key="2">
    <source>
        <dbReference type="EMBL" id="MUG69755.1"/>
    </source>
</evidence>
<evidence type="ECO:0000313" key="3">
    <source>
        <dbReference type="Proteomes" id="UP000450917"/>
    </source>
</evidence>
<feature type="domain" description="FAD-binding" evidence="1">
    <location>
        <begin position="7"/>
        <end position="310"/>
    </location>
</feature>
<accession>A0A7X2Z8M2</accession>
<gene>
    <name evidence="2" type="ORF">GNP93_03585</name>
</gene>
<dbReference type="AlphaFoldDB" id="A0A7X2Z8M2"/>
<dbReference type="PANTHER" id="PTHR42685">
    <property type="entry name" value="GERANYLGERANYL DIPHOSPHATE REDUCTASE"/>
    <property type="match status" value="1"/>
</dbReference>
<dbReference type="EMBL" id="WNZX01000002">
    <property type="protein sequence ID" value="MUG69755.1"/>
    <property type="molecule type" value="Genomic_DNA"/>
</dbReference>
<dbReference type="PRINTS" id="PR00420">
    <property type="entry name" value="RNGMNOXGNASE"/>
</dbReference>
<reference evidence="2 3" key="1">
    <citation type="submission" date="2019-11" db="EMBL/GenBank/DDBJ databases">
        <title>Draft genome sequences of five Paenibacillus species of dairy origin.</title>
        <authorList>
            <person name="Olajide A.M."/>
            <person name="Chen S."/>
            <person name="Lapointe G."/>
        </authorList>
    </citation>
    <scope>NUCLEOTIDE SEQUENCE [LARGE SCALE GENOMIC DNA]</scope>
    <source>
        <strain evidence="2 3">2CS3</strain>
    </source>
</reference>
<evidence type="ECO:0000259" key="1">
    <source>
        <dbReference type="Pfam" id="PF01494"/>
    </source>
</evidence>
<name>A0A7X2Z8M2_9BACL</name>
<dbReference type="Pfam" id="PF01494">
    <property type="entry name" value="FAD_binding_3"/>
    <property type="match status" value="1"/>
</dbReference>
<dbReference type="GO" id="GO:0071949">
    <property type="term" value="F:FAD binding"/>
    <property type="evidence" value="ECO:0007669"/>
    <property type="project" value="InterPro"/>
</dbReference>
<dbReference type="Gene3D" id="3.50.50.60">
    <property type="entry name" value="FAD/NAD(P)-binding domain"/>
    <property type="match status" value="1"/>
</dbReference>
<proteinExistence type="predicted"/>
<sequence length="382" mass="41688">MKDRIRDVAVVGAGIAGSSLAKALADRGWDTVLIDRQRFPRHKVCGEFLSPESRQMLNAFGLRSHVEALDPSLINRTRLIFNQGDAIDIPLPGTSLGVSRHSLDPALHHAALGAGVQVQTAAAVKSVYPHDRGYSLETIQAEGSITYQARAVIAAWGANRRAGLPGYRSAGSTRHSYIGVKSHYRGIDMEQVVELYFFPGGYLGISPIEGGLVNVAALLKRQASRSADPTIVGMIDAAARANPKLYLKLKQAVPVPGTQAAVAPVNLNRKPVAWDLIPHVGDAAVMLPPLCGDGMSMALRSARLCTPLADRYLRGEISLSRWEREYTQSIHREFKRPLRWGRRLQWLFDAPVLPRLLPGLAQLLPELASGLVRATRLRETDT</sequence>
<dbReference type="InterPro" id="IPR050407">
    <property type="entry name" value="Geranylgeranyl_reductase"/>
</dbReference>